<proteinExistence type="predicted"/>
<reference evidence="1" key="1">
    <citation type="journal article" date="2021" name="Proc. Natl. Acad. Sci. U.S.A.">
        <title>A Catalog of Tens of Thousands of Viruses from Human Metagenomes Reveals Hidden Associations with Chronic Diseases.</title>
        <authorList>
            <person name="Tisza M.J."/>
            <person name="Buck C.B."/>
        </authorList>
    </citation>
    <scope>NUCLEOTIDE SEQUENCE</scope>
    <source>
        <strain evidence="1">CtC1P1</strain>
    </source>
</reference>
<protein>
    <submittedName>
        <fullName evidence="1">RNA polymerase I</fullName>
    </submittedName>
</protein>
<accession>A0A8S5V6E9</accession>
<organism evidence="1">
    <name type="scientific">Microviridae sp. ctC1P1</name>
    <dbReference type="NCBI Taxonomy" id="2824988"/>
    <lineage>
        <taxon>Viruses</taxon>
        <taxon>Monodnaviria</taxon>
        <taxon>Sangervirae</taxon>
        <taxon>Phixviricota</taxon>
        <taxon>Malgrandaviricetes</taxon>
        <taxon>Petitvirales</taxon>
        <taxon>Microviridae</taxon>
    </lineage>
</organism>
<evidence type="ECO:0000313" key="1">
    <source>
        <dbReference type="EMBL" id="DAG02183.1"/>
    </source>
</evidence>
<sequence>MCTFCEYCETLVTFPKGSRLIFILGCPPFLS</sequence>
<dbReference type="EMBL" id="BK016206">
    <property type="protein sequence ID" value="DAG02183.1"/>
    <property type="molecule type" value="Genomic_DNA"/>
</dbReference>
<name>A0A8S5V6E9_9VIRU</name>